<proteinExistence type="predicted"/>
<feature type="transmembrane region" description="Helical" evidence="1">
    <location>
        <begin position="208"/>
        <end position="225"/>
    </location>
</feature>
<accession>H1PPC4</accession>
<sequence>MGIRDIEFNSYETEGNILGSIKELTELKISNYDNPSDYISLNKYSLKSCHLNVKDGIYVFSGDINDTNMEETKKLAKLSSENRMYNQFFKKVTIKLGALDNNKTIIPREFQFIGYIANYYEFFDDKGNAKFEIAIAHRQVHSNTDLFLKRSGDFLIIYKVQEKGKVIIPIDRNNKEGLQLGNTILSSIGIFFSVVGVVGAITAGAAPAVIGITVLFAANTVFSCVQSLRLDYIGKDDEIGEDTFLNNPLKFQMGEISVKIFGEDKRHRGHFAYNVSEIVMGLIGIKGSVTGFTSKTYLKTVKVSSSHPVLGKMSGAVQKINKGRAAYGVTELSIGVKGLYDNTQDAKEDIKQEIQIIH</sequence>
<gene>
    <name evidence="2" type="ORF">HMPREF0402_00267</name>
</gene>
<evidence type="ECO:0000313" key="3">
    <source>
        <dbReference type="Proteomes" id="UP000003233"/>
    </source>
</evidence>
<reference evidence="2 3" key="1">
    <citation type="submission" date="2012-07" db="EMBL/GenBank/DDBJ databases">
        <title>The Genome Sequence of Fusobacterium ulcerans 12_1B.</title>
        <authorList>
            <consortium name="The Broad Institute Genome Sequencing Platform"/>
            <person name="Earl A."/>
            <person name="Ward D."/>
            <person name="Feldgarden M."/>
            <person name="Gevers D."/>
            <person name="Strauss J."/>
            <person name="Ambrose C.E."/>
            <person name="Allen-Vercoe E."/>
            <person name="Walker B."/>
            <person name="Young S.K."/>
            <person name="Zeng Q."/>
            <person name="Gargeya S."/>
            <person name="Fitzgerald M."/>
            <person name="Haas B."/>
            <person name="Abouelleil A."/>
            <person name="Alvarado L."/>
            <person name="Arachchi H.M."/>
            <person name="Berlin A.M."/>
            <person name="Chapman S.B."/>
            <person name="Goldberg J."/>
            <person name="Griggs A."/>
            <person name="Gujja S."/>
            <person name="Hansen M."/>
            <person name="Howarth C."/>
            <person name="Imamovic A."/>
            <person name="Larimer J."/>
            <person name="McCowen C."/>
            <person name="Montmayeur A."/>
            <person name="Murphy C."/>
            <person name="Neiman D."/>
            <person name="Pearson M."/>
            <person name="Priest M."/>
            <person name="Roberts A."/>
            <person name="Saif S."/>
            <person name="Shea T."/>
            <person name="Sisk P."/>
            <person name="Sykes S."/>
            <person name="Wortman J."/>
            <person name="Nusbaum C."/>
            <person name="Birren B."/>
        </authorList>
    </citation>
    <scope>NUCLEOTIDE SEQUENCE [LARGE SCALE GENOMIC DNA]</scope>
    <source>
        <strain evidence="2 3">12_1B</strain>
    </source>
</reference>
<keyword evidence="1" id="KW-0472">Membrane</keyword>
<dbReference type="HOGENOM" id="CLU_721126_0_0_0"/>
<dbReference type="PATRIC" id="fig|457404.5.peg.967"/>
<feature type="transmembrane region" description="Helical" evidence="1">
    <location>
        <begin position="180"/>
        <end position="202"/>
    </location>
</feature>
<dbReference type="Proteomes" id="UP000003233">
    <property type="component" value="Unassembled WGS sequence"/>
</dbReference>
<organism evidence="2 3">
    <name type="scientific">Fusobacterium ulcerans 12-1B</name>
    <dbReference type="NCBI Taxonomy" id="457404"/>
    <lineage>
        <taxon>Bacteria</taxon>
        <taxon>Fusobacteriati</taxon>
        <taxon>Fusobacteriota</taxon>
        <taxon>Fusobacteriia</taxon>
        <taxon>Fusobacteriales</taxon>
        <taxon>Fusobacteriaceae</taxon>
        <taxon>Fusobacterium</taxon>
    </lineage>
</organism>
<dbReference type="EMBL" id="AGWJ02000006">
    <property type="protein sequence ID" value="EHO84448.1"/>
    <property type="molecule type" value="Genomic_DNA"/>
</dbReference>
<dbReference type="BioCyc" id="FSP457404-HMP:GTSQ-268-MONOMER"/>
<evidence type="ECO:0000313" key="2">
    <source>
        <dbReference type="EMBL" id="EHO84448.1"/>
    </source>
</evidence>
<keyword evidence="3" id="KW-1185">Reference proteome</keyword>
<keyword evidence="1" id="KW-1133">Transmembrane helix</keyword>
<name>H1PPC4_9FUSO</name>
<keyword evidence="1" id="KW-0812">Transmembrane</keyword>
<dbReference type="AlphaFoldDB" id="H1PPC4"/>
<dbReference type="RefSeq" id="WP_008695569.1">
    <property type="nucleotide sequence ID" value="NZ_KE161007.1"/>
</dbReference>
<comment type="caution">
    <text evidence="2">The sequence shown here is derived from an EMBL/GenBank/DDBJ whole genome shotgun (WGS) entry which is preliminary data.</text>
</comment>
<evidence type="ECO:0000256" key="1">
    <source>
        <dbReference type="SAM" id="Phobius"/>
    </source>
</evidence>
<protein>
    <submittedName>
        <fullName evidence="2">Uncharacterized protein</fullName>
    </submittedName>
</protein>